<keyword evidence="3" id="KW-1185">Reference proteome</keyword>
<organism evidence="2 3">
    <name type="scientific">Paraburkholderia solisilvae</name>
    <dbReference type="NCBI Taxonomy" id="624376"/>
    <lineage>
        <taxon>Bacteria</taxon>
        <taxon>Pseudomonadati</taxon>
        <taxon>Pseudomonadota</taxon>
        <taxon>Betaproteobacteria</taxon>
        <taxon>Burkholderiales</taxon>
        <taxon>Burkholderiaceae</taxon>
        <taxon>Paraburkholderia</taxon>
    </lineage>
</organism>
<accession>A0A6J5EW60</accession>
<feature type="region of interest" description="Disordered" evidence="1">
    <location>
        <begin position="24"/>
        <end position="99"/>
    </location>
</feature>
<sequence length="99" mass="10682">MRGEHRGLLQESLATQALTKRPAWMGAIREQRRAAVSARRSGAPSDPHDPPTATSASTEDASRDSTGATTGVIRRLYPAPHAGRSQWPIPTAAEKKNVR</sequence>
<evidence type="ECO:0000313" key="2">
    <source>
        <dbReference type="EMBL" id="CAB3769392.1"/>
    </source>
</evidence>
<evidence type="ECO:0000313" key="3">
    <source>
        <dbReference type="Proteomes" id="UP000494329"/>
    </source>
</evidence>
<feature type="compositionally biased region" description="Polar residues" evidence="1">
    <location>
        <begin position="52"/>
        <end position="69"/>
    </location>
</feature>
<gene>
    <name evidence="2" type="ORF">LMG29739_05532</name>
</gene>
<proteinExistence type="predicted"/>
<dbReference type="EMBL" id="CADIKF010000063">
    <property type="protein sequence ID" value="CAB3769392.1"/>
    <property type="molecule type" value="Genomic_DNA"/>
</dbReference>
<feature type="compositionally biased region" description="Low complexity" evidence="1">
    <location>
        <begin position="34"/>
        <end position="45"/>
    </location>
</feature>
<name>A0A6J5EW60_9BURK</name>
<dbReference type="Proteomes" id="UP000494329">
    <property type="component" value="Unassembled WGS sequence"/>
</dbReference>
<dbReference type="AlphaFoldDB" id="A0A6J5EW60"/>
<protein>
    <submittedName>
        <fullName evidence="2">Uncharacterized protein</fullName>
    </submittedName>
</protein>
<evidence type="ECO:0000256" key="1">
    <source>
        <dbReference type="SAM" id="MobiDB-lite"/>
    </source>
</evidence>
<reference evidence="2 3" key="1">
    <citation type="submission" date="2020-04" db="EMBL/GenBank/DDBJ databases">
        <authorList>
            <person name="De Canck E."/>
        </authorList>
    </citation>
    <scope>NUCLEOTIDE SEQUENCE [LARGE SCALE GENOMIC DNA]</scope>
    <source>
        <strain evidence="2 3">LMG 29739</strain>
    </source>
</reference>